<feature type="transmembrane region" description="Helical" evidence="1">
    <location>
        <begin position="78"/>
        <end position="95"/>
    </location>
</feature>
<feature type="transmembrane region" description="Helical" evidence="1">
    <location>
        <begin position="49"/>
        <end position="71"/>
    </location>
</feature>
<evidence type="ECO:0000256" key="1">
    <source>
        <dbReference type="SAM" id="Phobius"/>
    </source>
</evidence>
<reference evidence="2" key="1">
    <citation type="journal article" date="2016" name="Int. J. Mol. Sci.">
        <title>Comparative genomics of the extreme acidophile Acidithiobacillus thiooxidans reveals intraspecific divergence and niche adaptation.</title>
        <authorList>
            <person name="Zhang X."/>
            <person name="Feng X."/>
            <person name="Tao J."/>
            <person name="Ma L."/>
            <person name="Xiao Y."/>
            <person name="Liang Y."/>
            <person name="Liu X."/>
            <person name="Yin H."/>
        </authorList>
    </citation>
    <scope>NUCLEOTIDE SEQUENCE [LARGE SCALE GENOMIC DNA]</scope>
    <source>
        <strain evidence="2">DXS-W</strain>
    </source>
</reference>
<dbReference type="RefSeq" id="WP_065974646.1">
    <property type="nucleotide sequence ID" value="NZ_LWRY01000186.1"/>
</dbReference>
<dbReference type="NCBIfam" id="NF033784">
    <property type="entry name" value="transport_merC"/>
    <property type="match status" value="1"/>
</dbReference>
<keyword evidence="3" id="KW-1185">Reference proteome</keyword>
<sequence length="144" mass="15600">MTVITRIIDKAGVLGAVLGSFSCAMCFPAAASLGAAIGLGFLSQWEGVFMHWMIPLFAGLVLLANLAGWFSHHQWQRAMLGSIGPILVLLGVFGMTQHFLPREISRGIFYVGLIVMVSAALWDMFNPSNRRCATANCETPAQQD</sequence>
<comment type="caution">
    <text evidence="2">The sequence shown here is derived from an EMBL/GenBank/DDBJ whole genome shotgun (WGS) entry which is preliminary data.</text>
</comment>
<keyword evidence="1" id="KW-0472">Membrane</keyword>
<dbReference type="Pfam" id="PF03203">
    <property type="entry name" value="MerC"/>
    <property type="match status" value="1"/>
</dbReference>
<dbReference type="PROSITE" id="PS51257">
    <property type="entry name" value="PROKAR_LIPOPROTEIN"/>
    <property type="match status" value="1"/>
</dbReference>
<dbReference type="OrthoDB" id="4764601at2"/>
<gene>
    <name evidence="2" type="ORF">A6M23_14570</name>
</gene>
<keyword evidence="1" id="KW-0812">Transmembrane</keyword>
<evidence type="ECO:0000313" key="3">
    <source>
        <dbReference type="Proteomes" id="UP000095008"/>
    </source>
</evidence>
<dbReference type="GO" id="GO:0015097">
    <property type="term" value="F:mercury ion transmembrane transporter activity"/>
    <property type="evidence" value="ECO:0007669"/>
    <property type="project" value="InterPro"/>
</dbReference>
<dbReference type="Proteomes" id="UP000095008">
    <property type="component" value="Unassembled WGS sequence"/>
</dbReference>
<accession>A0A1C2I212</accession>
<keyword evidence="1" id="KW-1133">Transmembrane helix</keyword>
<name>A0A1C2I212_ACITH</name>
<protein>
    <submittedName>
        <fullName evidence="2">Mercuric resistance protein MerC</fullName>
    </submittedName>
</protein>
<proteinExistence type="predicted"/>
<dbReference type="GO" id="GO:0016020">
    <property type="term" value="C:membrane"/>
    <property type="evidence" value="ECO:0007669"/>
    <property type="project" value="InterPro"/>
</dbReference>
<evidence type="ECO:0000313" key="2">
    <source>
        <dbReference type="EMBL" id="OCX69937.1"/>
    </source>
</evidence>
<feature type="transmembrane region" description="Helical" evidence="1">
    <location>
        <begin position="12"/>
        <end position="37"/>
    </location>
</feature>
<dbReference type="NCBIfam" id="NF010318">
    <property type="entry name" value="PRK13755.1"/>
    <property type="match status" value="1"/>
</dbReference>
<dbReference type="EMBL" id="LWRY01000186">
    <property type="protein sequence ID" value="OCX69937.1"/>
    <property type="molecule type" value="Genomic_DNA"/>
</dbReference>
<dbReference type="AlphaFoldDB" id="A0A1C2I212"/>
<feature type="transmembrane region" description="Helical" evidence="1">
    <location>
        <begin position="107"/>
        <end position="125"/>
    </location>
</feature>
<dbReference type="InterPro" id="IPR004891">
    <property type="entry name" value="Mercury-R_MerC"/>
</dbReference>
<organism evidence="2 3">
    <name type="scientific">Acidithiobacillus thiooxidans</name>
    <name type="common">Thiobacillus thiooxidans</name>
    <dbReference type="NCBI Taxonomy" id="930"/>
    <lineage>
        <taxon>Bacteria</taxon>
        <taxon>Pseudomonadati</taxon>
        <taxon>Pseudomonadota</taxon>
        <taxon>Acidithiobacillia</taxon>
        <taxon>Acidithiobacillales</taxon>
        <taxon>Acidithiobacillaceae</taxon>
        <taxon>Acidithiobacillus</taxon>
    </lineage>
</organism>